<evidence type="ECO:0000256" key="11">
    <source>
        <dbReference type="ARBA" id="ARBA00038669"/>
    </source>
</evidence>
<dbReference type="NCBIfam" id="NF045470">
    <property type="entry name" value="Opp2B"/>
    <property type="match status" value="1"/>
</dbReference>
<keyword evidence="7" id="KW-0406">Ion transport</keyword>
<dbReference type="PANTHER" id="PTHR43163">
    <property type="entry name" value="DIPEPTIDE TRANSPORT SYSTEM PERMEASE PROTEIN DPPB-RELATED"/>
    <property type="match status" value="1"/>
</dbReference>
<dbReference type="GO" id="GO:0015099">
    <property type="term" value="F:nickel cation transmembrane transporter activity"/>
    <property type="evidence" value="ECO:0007669"/>
    <property type="project" value="InterPro"/>
</dbReference>
<keyword evidence="9 13" id="KW-0472">Membrane</keyword>
<keyword evidence="5 13" id="KW-0812">Transmembrane</keyword>
<comment type="similarity">
    <text evidence="10">Belongs to the binding-protein-dependent transport system permease family. OppBC subfamily.</text>
</comment>
<evidence type="ECO:0000256" key="7">
    <source>
        <dbReference type="ARBA" id="ARBA00023065"/>
    </source>
</evidence>
<keyword evidence="3" id="KW-1003">Cell membrane</keyword>
<accession>A0A3G1KYZ8</accession>
<dbReference type="AlphaFoldDB" id="A0A3G1KYZ8"/>
<dbReference type="KEGG" id="fwa:DCMF_25140"/>
<proteinExistence type="inferred from homology"/>
<evidence type="ECO:0000256" key="5">
    <source>
        <dbReference type="ARBA" id="ARBA00022692"/>
    </source>
</evidence>
<organism evidence="15 16">
    <name type="scientific">Formimonas warabiya</name>
    <dbReference type="NCBI Taxonomy" id="1761012"/>
    <lineage>
        <taxon>Bacteria</taxon>
        <taxon>Bacillati</taxon>
        <taxon>Bacillota</taxon>
        <taxon>Clostridia</taxon>
        <taxon>Eubacteriales</taxon>
        <taxon>Peptococcaceae</taxon>
        <taxon>Candidatus Formimonas</taxon>
    </lineage>
</organism>
<evidence type="ECO:0000313" key="16">
    <source>
        <dbReference type="Proteomes" id="UP000323521"/>
    </source>
</evidence>
<evidence type="ECO:0000256" key="10">
    <source>
        <dbReference type="ARBA" id="ARBA00024202"/>
    </source>
</evidence>
<sequence>MISYVLKRLMNLMVVALGVSLLTFSLGFFAPGDAAEIKLKQTGIEPSAQLVAKVREEMGLNKPIYQQYLHWLGNALRGDLGISFRSGTPVAREMLVKLPATVQLTGTSLLVLIGIAFPMGILAAVYKGTWVDHLSRAAALVGASLPSFWFSLLLIYFFAVKWSLLPVMGRGTLLHLVLPSLALGLGMASTYARFLRASILEVLGQEFIMAARARGLRERLVIVKDVLKNALLSIVTLLGMSIGHLLGGAVIVETIFAWPGVGKYAVDAIFFRDYPVIQGYVLWMALIFVVANLLVDISYHYIDPRIRLRRGSSH</sequence>
<keyword evidence="6 13" id="KW-1133">Transmembrane helix</keyword>
<evidence type="ECO:0000256" key="13">
    <source>
        <dbReference type="RuleBase" id="RU363032"/>
    </source>
</evidence>
<feature type="transmembrane region" description="Helical" evidence="13">
    <location>
        <begin position="230"/>
        <end position="260"/>
    </location>
</feature>
<dbReference type="Gene3D" id="1.10.3720.10">
    <property type="entry name" value="MetI-like"/>
    <property type="match status" value="1"/>
</dbReference>
<evidence type="ECO:0000256" key="12">
    <source>
        <dbReference type="ARBA" id="ARBA00044774"/>
    </source>
</evidence>
<gene>
    <name evidence="15" type="ORF">DCMF_25140</name>
</gene>
<evidence type="ECO:0000313" key="15">
    <source>
        <dbReference type="EMBL" id="ATW27600.1"/>
    </source>
</evidence>
<feature type="transmembrane region" description="Helical" evidence="13">
    <location>
        <begin position="138"/>
        <end position="160"/>
    </location>
</feature>
<evidence type="ECO:0000256" key="1">
    <source>
        <dbReference type="ARBA" id="ARBA00004651"/>
    </source>
</evidence>
<dbReference type="Pfam" id="PF19300">
    <property type="entry name" value="BPD_transp_1_N"/>
    <property type="match status" value="1"/>
</dbReference>
<dbReference type="Proteomes" id="UP000323521">
    <property type="component" value="Chromosome"/>
</dbReference>
<dbReference type="InterPro" id="IPR050045">
    <property type="entry name" value="Opp2B"/>
</dbReference>
<dbReference type="GO" id="GO:0005886">
    <property type="term" value="C:plasma membrane"/>
    <property type="evidence" value="ECO:0007669"/>
    <property type="project" value="UniProtKB-SubCell"/>
</dbReference>
<dbReference type="PANTHER" id="PTHR43163:SF6">
    <property type="entry name" value="DIPEPTIDE TRANSPORT SYSTEM PERMEASE PROTEIN DPPB-RELATED"/>
    <property type="match status" value="1"/>
</dbReference>
<comment type="subcellular location">
    <subcellularLocation>
        <location evidence="1 13">Cell membrane</location>
        <topology evidence="1 13">Multi-pass membrane protein</topology>
    </subcellularLocation>
</comment>
<dbReference type="InterPro" id="IPR045621">
    <property type="entry name" value="BPD_transp_1_N"/>
</dbReference>
<keyword evidence="2 13" id="KW-0813">Transport</keyword>
<evidence type="ECO:0000259" key="14">
    <source>
        <dbReference type="PROSITE" id="PS50928"/>
    </source>
</evidence>
<protein>
    <recommendedName>
        <fullName evidence="12">Nickel import system permease protein NikB</fullName>
    </recommendedName>
</protein>
<evidence type="ECO:0000256" key="2">
    <source>
        <dbReference type="ARBA" id="ARBA00022448"/>
    </source>
</evidence>
<dbReference type="EMBL" id="CP017634">
    <property type="protein sequence ID" value="ATW27600.1"/>
    <property type="molecule type" value="Genomic_DNA"/>
</dbReference>
<dbReference type="InterPro" id="IPR035906">
    <property type="entry name" value="MetI-like_sf"/>
</dbReference>
<reference evidence="15 16" key="1">
    <citation type="submission" date="2016-10" db="EMBL/GenBank/DDBJ databases">
        <title>Complete Genome Sequence of Peptococcaceae strain DCMF.</title>
        <authorList>
            <person name="Edwards R.J."/>
            <person name="Holland S.I."/>
            <person name="Deshpande N.P."/>
            <person name="Wong Y.K."/>
            <person name="Ertan H."/>
            <person name="Manefield M."/>
            <person name="Russell T.L."/>
            <person name="Lee M.J."/>
        </authorList>
    </citation>
    <scope>NUCLEOTIDE SEQUENCE [LARGE SCALE GENOMIC DNA]</scope>
    <source>
        <strain evidence="15 16">DCMF</strain>
    </source>
</reference>
<evidence type="ECO:0000256" key="8">
    <source>
        <dbReference type="ARBA" id="ARBA00023112"/>
    </source>
</evidence>
<dbReference type="PROSITE" id="PS50928">
    <property type="entry name" value="ABC_TM1"/>
    <property type="match status" value="1"/>
</dbReference>
<dbReference type="InterPro" id="IPR000515">
    <property type="entry name" value="MetI-like"/>
</dbReference>
<feature type="transmembrane region" description="Helical" evidence="13">
    <location>
        <begin position="172"/>
        <end position="192"/>
    </location>
</feature>
<feature type="transmembrane region" description="Helical" evidence="13">
    <location>
        <begin position="280"/>
        <end position="302"/>
    </location>
</feature>
<comment type="subunit">
    <text evidence="11">The complex is composed of two ATP-binding proteins (NikD and NikE), two transmembrane proteins (NikB and NikC) and a solute-binding protein (NikA).</text>
</comment>
<feature type="domain" description="ABC transmembrane type-1" evidence="14">
    <location>
        <begin position="98"/>
        <end position="299"/>
    </location>
</feature>
<dbReference type="Pfam" id="PF00528">
    <property type="entry name" value="BPD_transp_1"/>
    <property type="match status" value="1"/>
</dbReference>
<keyword evidence="16" id="KW-1185">Reference proteome</keyword>
<evidence type="ECO:0000256" key="9">
    <source>
        <dbReference type="ARBA" id="ARBA00023136"/>
    </source>
</evidence>
<feature type="transmembrane region" description="Helical" evidence="13">
    <location>
        <begin position="104"/>
        <end position="126"/>
    </location>
</feature>
<dbReference type="CDD" id="cd06261">
    <property type="entry name" value="TM_PBP2"/>
    <property type="match status" value="1"/>
</dbReference>
<evidence type="ECO:0000256" key="4">
    <source>
        <dbReference type="ARBA" id="ARBA00022596"/>
    </source>
</evidence>
<dbReference type="RefSeq" id="WP_148136970.1">
    <property type="nucleotide sequence ID" value="NZ_CP017634.1"/>
</dbReference>
<evidence type="ECO:0000256" key="6">
    <source>
        <dbReference type="ARBA" id="ARBA00022989"/>
    </source>
</evidence>
<name>A0A3G1KYZ8_FORW1</name>
<keyword evidence="8" id="KW-0921">Nickel transport</keyword>
<dbReference type="OrthoDB" id="9789439at2"/>
<keyword evidence="4" id="KW-0533">Nickel</keyword>
<dbReference type="SUPFAM" id="SSF161098">
    <property type="entry name" value="MetI-like"/>
    <property type="match status" value="1"/>
</dbReference>
<evidence type="ECO:0000256" key="3">
    <source>
        <dbReference type="ARBA" id="ARBA00022475"/>
    </source>
</evidence>